<feature type="domain" description="NAD-dependent epimerase/dehydratase" evidence="4">
    <location>
        <begin position="6"/>
        <end position="77"/>
    </location>
</feature>
<dbReference type="InterPro" id="IPR002225">
    <property type="entry name" value="3Beta_OHSteriod_DH/Estase"/>
</dbReference>
<dbReference type="InterPro" id="IPR001509">
    <property type="entry name" value="Epimerase_deHydtase"/>
</dbReference>
<dbReference type="GO" id="GO:0016616">
    <property type="term" value="F:oxidoreductase activity, acting on the CH-OH group of donors, NAD or NADP as acceptor"/>
    <property type="evidence" value="ECO:0007669"/>
    <property type="project" value="InterPro"/>
</dbReference>
<dbReference type="SUPFAM" id="SSF51735">
    <property type="entry name" value="NAD(P)-binding Rossmann-fold domains"/>
    <property type="match status" value="1"/>
</dbReference>
<gene>
    <name evidence="5" type="ORF">CC84DRAFT_1223459</name>
</gene>
<dbReference type="Pfam" id="PF01370">
    <property type="entry name" value="Epimerase"/>
    <property type="match status" value="1"/>
</dbReference>
<keyword evidence="6" id="KW-1185">Reference proteome</keyword>
<dbReference type="InParanoid" id="A0A177BVM6"/>
<evidence type="ECO:0000259" key="4">
    <source>
        <dbReference type="Pfam" id="PF01370"/>
    </source>
</evidence>
<proteinExistence type="inferred from homology"/>
<evidence type="ECO:0000256" key="2">
    <source>
        <dbReference type="ARBA" id="ARBA00023002"/>
    </source>
</evidence>
<dbReference type="GO" id="GO:0006694">
    <property type="term" value="P:steroid biosynthetic process"/>
    <property type="evidence" value="ECO:0007669"/>
    <property type="project" value="InterPro"/>
</dbReference>
<protein>
    <submittedName>
        <fullName evidence="5">C-3 sterol dehydrogenase/C-4 decarboxylase-like protein</fullName>
    </submittedName>
</protein>
<evidence type="ECO:0000256" key="1">
    <source>
        <dbReference type="ARBA" id="ARBA00009219"/>
    </source>
</evidence>
<evidence type="ECO:0000313" key="6">
    <source>
        <dbReference type="Proteomes" id="UP000077069"/>
    </source>
</evidence>
<dbReference type="GeneID" id="28766980"/>
<reference evidence="5 6" key="1">
    <citation type="submission" date="2016-05" db="EMBL/GenBank/DDBJ databases">
        <title>Comparative analysis of secretome profiles of manganese(II)-oxidizing ascomycete fungi.</title>
        <authorList>
            <consortium name="DOE Joint Genome Institute"/>
            <person name="Zeiner C.A."/>
            <person name="Purvine S.O."/>
            <person name="Zink E.M."/>
            <person name="Wu S."/>
            <person name="Pasa-Tolic L."/>
            <person name="Chaput D.L."/>
            <person name="Haridas S."/>
            <person name="Grigoriev I.V."/>
            <person name="Santelli C.M."/>
            <person name="Hansel C.M."/>
        </authorList>
    </citation>
    <scope>NUCLEOTIDE SEQUENCE [LARGE SCALE GENOMIC DNA]</scope>
    <source>
        <strain evidence="5 6">AP3s5-JAC2a</strain>
    </source>
</reference>
<dbReference type="Pfam" id="PF01073">
    <property type="entry name" value="3Beta_HSD"/>
    <property type="match status" value="1"/>
</dbReference>
<comment type="similarity">
    <text evidence="1">Belongs to the 3-beta-HSD family.</text>
</comment>
<evidence type="ECO:0000313" key="5">
    <source>
        <dbReference type="EMBL" id="OAF98708.1"/>
    </source>
</evidence>
<name>A0A177BVM6_9PLEO</name>
<dbReference type="InterPro" id="IPR050177">
    <property type="entry name" value="Lipid_A_modif_metabolic_enz"/>
</dbReference>
<dbReference type="PANTHER" id="PTHR43245">
    <property type="entry name" value="BIFUNCTIONAL POLYMYXIN RESISTANCE PROTEIN ARNA"/>
    <property type="match status" value="1"/>
</dbReference>
<dbReference type="RefSeq" id="XP_018029074.1">
    <property type="nucleotide sequence ID" value="XM_018183494.1"/>
</dbReference>
<feature type="domain" description="3-beta hydroxysteroid dehydrogenase/isomerase" evidence="3">
    <location>
        <begin position="109"/>
        <end position="288"/>
    </location>
</feature>
<dbReference type="Proteomes" id="UP000077069">
    <property type="component" value="Unassembled WGS sequence"/>
</dbReference>
<dbReference type="PANTHER" id="PTHR43245:SF51">
    <property type="entry name" value="SHORT CHAIN DEHYDROGENASE_REDUCTASE FAMILY 42E, MEMBER 2"/>
    <property type="match status" value="1"/>
</dbReference>
<dbReference type="OrthoDB" id="331544at2759"/>
<keyword evidence="2" id="KW-0560">Oxidoreductase</keyword>
<dbReference type="AlphaFoldDB" id="A0A177BVM6"/>
<dbReference type="STRING" id="1460663.A0A177BVM6"/>
<accession>A0A177BVM6</accession>
<dbReference type="Gene3D" id="3.40.50.720">
    <property type="entry name" value="NAD(P)-binding Rossmann-like Domain"/>
    <property type="match status" value="1"/>
</dbReference>
<evidence type="ECO:0000259" key="3">
    <source>
        <dbReference type="Pfam" id="PF01073"/>
    </source>
</evidence>
<dbReference type="EMBL" id="KV441564">
    <property type="protein sequence ID" value="OAF98708.1"/>
    <property type="molecule type" value="Genomic_DNA"/>
</dbReference>
<organism evidence="5 6">
    <name type="scientific">Paraphaeosphaeria sporulosa</name>
    <dbReference type="NCBI Taxonomy" id="1460663"/>
    <lineage>
        <taxon>Eukaryota</taxon>
        <taxon>Fungi</taxon>
        <taxon>Dikarya</taxon>
        <taxon>Ascomycota</taxon>
        <taxon>Pezizomycotina</taxon>
        <taxon>Dothideomycetes</taxon>
        <taxon>Pleosporomycetidae</taxon>
        <taxon>Pleosporales</taxon>
        <taxon>Massarineae</taxon>
        <taxon>Didymosphaeriaceae</taxon>
        <taxon>Paraphaeosphaeria</taxon>
    </lineage>
</organism>
<sequence>MAPTTVLVTGGTGFLGSEIVQALVEAKNFAVTALDINPPSLGTVSYPSVTYVRCDIMDLERLREVFKETRPTVVTILEGPAFVEPMLIWLAYKLHTVAVNLLGESRYSTQGRDTLFSINVDGTKNVVQVSQECGVKAFVYTSSVTVLLDQLEENFRNADETWSTGRATTLYGQSKTMAEGIVLSSNTPGFRTCALRVAPIFGPRDPVTIPTIYGCIANGETPFILGSGTNLQDYVYVANVADAHVLALHNLLDLGTAAGEAFFITNGEPITVRDLCLAVWKEFGHYPRFQLRIPEELAWWMGWGLEWASWLTNRKGTFSRGVVLDATKTRYVNITKARRVLGYVPRVSLPEALKISCQHLQQQINAQAKA</sequence>
<dbReference type="InterPro" id="IPR036291">
    <property type="entry name" value="NAD(P)-bd_dom_sf"/>
</dbReference>